<feature type="chain" id="PRO_5045432561" evidence="6">
    <location>
        <begin position="23"/>
        <end position="313"/>
    </location>
</feature>
<evidence type="ECO:0000256" key="1">
    <source>
        <dbReference type="ARBA" id="ARBA00011079"/>
    </source>
</evidence>
<feature type="signal peptide" evidence="6">
    <location>
        <begin position="1"/>
        <end position="22"/>
    </location>
</feature>
<evidence type="ECO:0000313" key="8">
    <source>
        <dbReference type="RefSeq" id="XP_006817402.1"/>
    </source>
</evidence>
<dbReference type="InterPro" id="IPR029058">
    <property type="entry name" value="AB_hydrolase_fold"/>
</dbReference>
<dbReference type="Proteomes" id="UP000694865">
    <property type="component" value="Unplaced"/>
</dbReference>
<dbReference type="InterPro" id="IPR008758">
    <property type="entry name" value="Peptidase_S28"/>
</dbReference>
<dbReference type="SUPFAM" id="SSF53474">
    <property type="entry name" value="alpha/beta-Hydrolases"/>
    <property type="match status" value="1"/>
</dbReference>
<evidence type="ECO:0000256" key="5">
    <source>
        <dbReference type="ARBA" id="ARBA00023180"/>
    </source>
</evidence>
<evidence type="ECO:0000313" key="7">
    <source>
        <dbReference type="Proteomes" id="UP000694865"/>
    </source>
</evidence>
<name>A0ABM0MBL1_SACKO</name>
<dbReference type="Pfam" id="PF05577">
    <property type="entry name" value="Peptidase_S28"/>
    <property type="match status" value="2"/>
</dbReference>
<dbReference type="PANTHER" id="PTHR11010:SF107">
    <property type="entry name" value="DIPEPTIDYL PEPTIDASE 2"/>
    <property type="match status" value="1"/>
</dbReference>
<reference evidence="8" key="1">
    <citation type="submission" date="2025-08" db="UniProtKB">
        <authorList>
            <consortium name="RefSeq"/>
        </authorList>
    </citation>
    <scope>IDENTIFICATION</scope>
    <source>
        <tissue evidence="8">Testes</tissue>
    </source>
</reference>
<evidence type="ECO:0000256" key="4">
    <source>
        <dbReference type="ARBA" id="ARBA00022801"/>
    </source>
</evidence>
<keyword evidence="5" id="KW-0325">Glycoprotein</keyword>
<keyword evidence="2" id="KW-0645">Protease</keyword>
<evidence type="ECO:0000256" key="3">
    <source>
        <dbReference type="ARBA" id="ARBA00022729"/>
    </source>
</evidence>
<gene>
    <name evidence="8" type="primary">LOC102804416</name>
</gene>
<keyword evidence="4" id="KW-0378">Hydrolase</keyword>
<organism evidence="7 8">
    <name type="scientific">Saccoglossus kowalevskii</name>
    <name type="common">Acorn worm</name>
    <dbReference type="NCBI Taxonomy" id="10224"/>
    <lineage>
        <taxon>Eukaryota</taxon>
        <taxon>Metazoa</taxon>
        <taxon>Hemichordata</taxon>
        <taxon>Enteropneusta</taxon>
        <taxon>Harrimaniidae</taxon>
        <taxon>Saccoglossus</taxon>
    </lineage>
</organism>
<dbReference type="RefSeq" id="XP_006817402.1">
    <property type="nucleotide sequence ID" value="XM_006817339.1"/>
</dbReference>
<dbReference type="GeneID" id="102804416"/>
<proteinExistence type="inferred from homology"/>
<dbReference type="Gene3D" id="3.40.50.1820">
    <property type="entry name" value="alpha/beta hydrolase"/>
    <property type="match status" value="3"/>
</dbReference>
<evidence type="ECO:0000256" key="2">
    <source>
        <dbReference type="ARBA" id="ARBA00022670"/>
    </source>
</evidence>
<sequence>MAAVLSSVYIFAVNLLLTLVTSKSIYEERYHDQYIDHFNYASNRNQTFKQRYLINGSIFSMRTMFYIQPYSYGGMLSAYMRFKYPNLVNGAIASSAPIYLVSNQSSRDFFFQDVTKDFSLANKQCPSGVKQGFQRIEDLVNSGPSGLYYNGTKGSLKCFDVDTEFVECADPTGCGVGPDSMAWDYQACTESMMPAGSNGKTDMFPDLPFTLKMRDEYCEKKWNIVPRNDWLNVHLWGKDILTASNIVFANGSLDPWRRGGVLSSLSDSLIAILIDGGAHHLDLREANPLDPRSVIHARQEEVKYIQKWIEQFQ</sequence>
<keyword evidence="3 6" id="KW-0732">Signal</keyword>
<evidence type="ECO:0000256" key="6">
    <source>
        <dbReference type="SAM" id="SignalP"/>
    </source>
</evidence>
<protein>
    <submittedName>
        <fullName evidence="8">Dipeptidyl peptidase 2-like</fullName>
    </submittedName>
</protein>
<keyword evidence="7" id="KW-1185">Reference proteome</keyword>
<comment type="similarity">
    <text evidence="1">Belongs to the peptidase S28 family.</text>
</comment>
<dbReference type="PANTHER" id="PTHR11010">
    <property type="entry name" value="PROTEASE S28 PRO-X CARBOXYPEPTIDASE-RELATED"/>
    <property type="match status" value="1"/>
</dbReference>
<accession>A0ABM0MBL1</accession>